<dbReference type="Proteomes" id="UP000019141">
    <property type="component" value="Unassembled WGS sequence"/>
</dbReference>
<dbReference type="PANTHER" id="PTHR30482">
    <property type="entry name" value="HIGH-AFFINITY BRANCHED-CHAIN AMINO ACID TRANSPORT SYSTEM PERMEASE"/>
    <property type="match status" value="1"/>
</dbReference>
<comment type="caution">
    <text evidence="7">The sequence shown here is derived from an EMBL/GenBank/DDBJ whole genome shotgun (WGS) entry which is preliminary data.</text>
</comment>
<evidence type="ECO:0000256" key="6">
    <source>
        <dbReference type="SAM" id="Phobius"/>
    </source>
</evidence>
<keyword evidence="4 6" id="KW-1133">Transmembrane helix</keyword>
<feature type="transmembrane region" description="Helical" evidence="6">
    <location>
        <begin position="165"/>
        <end position="184"/>
    </location>
</feature>
<dbReference type="PANTHER" id="PTHR30482:SF17">
    <property type="entry name" value="ABC TRANSPORTER ATP-BINDING PROTEIN"/>
    <property type="match status" value="1"/>
</dbReference>
<evidence type="ECO:0000313" key="7">
    <source>
        <dbReference type="EMBL" id="ETW97301.1"/>
    </source>
</evidence>
<feature type="transmembrane region" description="Helical" evidence="6">
    <location>
        <begin position="51"/>
        <end position="74"/>
    </location>
</feature>
<evidence type="ECO:0000256" key="3">
    <source>
        <dbReference type="ARBA" id="ARBA00022692"/>
    </source>
</evidence>
<dbReference type="Pfam" id="PF02653">
    <property type="entry name" value="BPD_transp_2"/>
    <property type="match status" value="1"/>
</dbReference>
<keyword evidence="2" id="KW-1003">Cell membrane</keyword>
<keyword evidence="3 6" id="KW-0812">Transmembrane</keyword>
<evidence type="ECO:0000256" key="2">
    <source>
        <dbReference type="ARBA" id="ARBA00022475"/>
    </source>
</evidence>
<dbReference type="PATRIC" id="fig|1429438.4.peg.4467"/>
<accession>W4LJ04</accession>
<evidence type="ECO:0000256" key="5">
    <source>
        <dbReference type="ARBA" id="ARBA00023136"/>
    </source>
</evidence>
<keyword evidence="8" id="KW-1185">Reference proteome</keyword>
<dbReference type="GO" id="GO:0005886">
    <property type="term" value="C:plasma membrane"/>
    <property type="evidence" value="ECO:0007669"/>
    <property type="project" value="UniProtKB-SubCell"/>
</dbReference>
<reference evidence="7 8" key="1">
    <citation type="journal article" date="2014" name="Nature">
        <title>An environmental bacterial taxon with a large and distinct metabolic repertoire.</title>
        <authorList>
            <person name="Wilson M.C."/>
            <person name="Mori T."/>
            <person name="Ruckert C."/>
            <person name="Uria A.R."/>
            <person name="Helf M.J."/>
            <person name="Takada K."/>
            <person name="Gernert C."/>
            <person name="Steffens U.A."/>
            <person name="Heycke N."/>
            <person name="Schmitt S."/>
            <person name="Rinke C."/>
            <person name="Helfrich E.J."/>
            <person name="Brachmann A.O."/>
            <person name="Gurgui C."/>
            <person name="Wakimoto T."/>
            <person name="Kracht M."/>
            <person name="Crusemann M."/>
            <person name="Hentschel U."/>
            <person name="Abe I."/>
            <person name="Matsunaga S."/>
            <person name="Kalinowski J."/>
            <person name="Takeyama H."/>
            <person name="Piel J."/>
        </authorList>
    </citation>
    <scope>NUCLEOTIDE SEQUENCE [LARGE SCALE GENOMIC DNA]</scope>
    <source>
        <strain evidence="8">TSY1</strain>
    </source>
</reference>
<dbReference type="GO" id="GO:0015658">
    <property type="term" value="F:branched-chain amino acid transmembrane transporter activity"/>
    <property type="evidence" value="ECO:0007669"/>
    <property type="project" value="InterPro"/>
</dbReference>
<keyword evidence="5 6" id="KW-0472">Membrane</keyword>
<protein>
    <submittedName>
        <fullName evidence="7">ABC transporter permease</fullName>
    </submittedName>
</protein>
<evidence type="ECO:0000313" key="8">
    <source>
        <dbReference type="Proteomes" id="UP000019141"/>
    </source>
</evidence>
<dbReference type="EMBL" id="AZHW01000681">
    <property type="protein sequence ID" value="ETW97301.1"/>
    <property type="molecule type" value="Genomic_DNA"/>
</dbReference>
<feature type="transmembrane region" description="Helical" evidence="6">
    <location>
        <begin position="7"/>
        <end position="27"/>
    </location>
</feature>
<name>W4LJ04_ENTF1</name>
<gene>
    <name evidence="7" type="ORF">ETSY1_23205</name>
</gene>
<comment type="subcellular location">
    <subcellularLocation>
        <location evidence="1">Cell membrane</location>
        <topology evidence="1">Multi-pass membrane protein</topology>
    </subcellularLocation>
</comment>
<dbReference type="InterPro" id="IPR001851">
    <property type="entry name" value="ABC_transp_permease"/>
</dbReference>
<dbReference type="CDD" id="cd06581">
    <property type="entry name" value="TM_PBP1_LivM_like"/>
    <property type="match status" value="1"/>
</dbReference>
<feature type="transmembrane region" description="Helical" evidence="6">
    <location>
        <begin position="253"/>
        <end position="275"/>
    </location>
</feature>
<dbReference type="HOGENOM" id="CLU_031365_0_0_7"/>
<feature type="transmembrane region" description="Helical" evidence="6">
    <location>
        <begin position="86"/>
        <end position="108"/>
    </location>
</feature>
<feature type="transmembrane region" description="Helical" evidence="6">
    <location>
        <begin position="211"/>
        <end position="233"/>
    </location>
</feature>
<feature type="transmembrane region" description="Helical" evidence="6">
    <location>
        <begin position="287"/>
        <end position="304"/>
    </location>
</feature>
<sequence>MQRKRTGVLGILELATLVIFAALPVFLSEYMVETTTRILIFGLLALSFDLVWGYAGILSFGQALFFGISAYVVAVCGRDLGLSSGLVMLPLATLVGYLLALFFAWFLFLGRTAPSVIFIALGTLTGSYTGDRLARAWYYLGGQNGIPSFPPMTFGAYEMYSGTSFYYLAFALLGLVYLICRWLVRSQYGLVLAGIRQHEARITFFGYRTSAYKATVFAISGAIAGLAGGLLAFHDGFVWPNLMGIVTSTQAVIYVLFGGAGTLIGAIIGVTAIEYATFFLADQYPKIWPVILGLLLLLVIMYRPSGLVGLIVSEHERVGRFGRRQRQPAAVASEDTGNGAA</sequence>
<proteinExistence type="predicted"/>
<evidence type="ECO:0000256" key="1">
    <source>
        <dbReference type="ARBA" id="ARBA00004651"/>
    </source>
</evidence>
<evidence type="ECO:0000256" key="4">
    <source>
        <dbReference type="ARBA" id="ARBA00022989"/>
    </source>
</evidence>
<dbReference type="InterPro" id="IPR043428">
    <property type="entry name" value="LivM-like"/>
</dbReference>
<dbReference type="AlphaFoldDB" id="W4LJ04"/>
<organism evidence="7 8">
    <name type="scientific">Entotheonella factor</name>
    <dbReference type="NCBI Taxonomy" id="1429438"/>
    <lineage>
        <taxon>Bacteria</taxon>
        <taxon>Pseudomonadati</taxon>
        <taxon>Nitrospinota/Tectimicrobiota group</taxon>
        <taxon>Candidatus Tectimicrobiota</taxon>
        <taxon>Candidatus Entotheonellia</taxon>
        <taxon>Candidatus Entotheonellales</taxon>
        <taxon>Candidatus Entotheonellaceae</taxon>
        <taxon>Candidatus Entotheonella</taxon>
    </lineage>
</organism>